<evidence type="ECO:0000313" key="2">
    <source>
        <dbReference type="EMBL" id="EHP94137.1"/>
    </source>
</evidence>
<reference evidence="2 3" key="1">
    <citation type="submission" date="2011-09" db="EMBL/GenBank/DDBJ databases">
        <title>The draft genome of Methylobacterium extorquens DSM 13060.</title>
        <authorList>
            <consortium name="US DOE Joint Genome Institute (JGI-PGF)"/>
            <person name="Lucas S."/>
            <person name="Han J."/>
            <person name="Lapidus A."/>
            <person name="Cheng J.-F."/>
            <person name="Goodwin L."/>
            <person name="Pitluck S."/>
            <person name="Peters L."/>
            <person name="Land M.L."/>
            <person name="Hauser L."/>
            <person name="Koskimaki J."/>
            <person name="Halonen O."/>
            <person name="Pirttila A."/>
            <person name="Frank C."/>
            <person name="Woyke T.J."/>
        </authorList>
    </citation>
    <scope>NUCLEOTIDE SEQUENCE [LARGE SCALE GENOMIC DNA]</scope>
    <source>
        <strain evidence="2 3">DSM 13060</strain>
    </source>
</reference>
<feature type="compositionally biased region" description="Basic residues" evidence="1">
    <location>
        <begin position="1"/>
        <end position="12"/>
    </location>
</feature>
<accession>H1KEB4</accession>
<protein>
    <submittedName>
        <fullName evidence="2">Uncharacterized protein</fullName>
    </submittedName>
</protein>
<feature type="compositionally biased region" description="Basic residues" evidence="1">
    <location>
        <begin position="169"/>
        <end position="179"/>
    </location>
</feature>
<feature type="region of interest" description="Disordered" evidence="1">
    <location>
        <begin position="1"/>
        <end position="29"/>
    </location>
</feature>
<dbReference type="Proteomes" id="UP000004382">
    <property type="component" value="Unassembled WGS sequence"/>
</dbReference>
<name>H1KEB4_METEX</name>
<sequence length="209" mass="22896">MRWRTRAPRRGGRGAGRVKDQLRRGRASGRGPCLPAHARALVCFLACDGKVALRDLAGGLHAAIDRAPRFQPLKGIGQSVGFHSRCRSGNRTVMAGMVLELLLRAPFPAMSCPRLQAPGDRLNRRQPAQTGKTEFFYVFLRGRQAPAGDLGLNQSHPRGAPAALQRDRAVRRRPRRFRLLRRDPFRAASATGGPVSGSANRREHSGPDS</sequence>
<feature type="region of interest" description="Disordered" evidence="1">
    <location>
        <begin position="148"/>
        <end position="209"/>
    </location>
</feature>
<gene>
    <name evidence="2" type="ORF">MetexDRAFT_0976</name>
</gene>
<feature type="compositionally biased region" description="Basic and acidic residues" evidence="1">
    <location>
        <begin position="200"/>
        <end position="209"/>
    </location>
</feature>
<proteinExistence type="predicted"/>
<evidence type="ECO:0000256" key="1">
    <source>
        <dbReference type="SAM" id="MobiDB-lite"/>
    </source>
</evidence>
<evidence type="ECO:0000313" key="3">
    <source>
        <dbReference type="Proteomes" id="UP000004382"/>
    </source>
</evidence>
<dbReference type="AlphaFoldDB" id="H1KEB4"/>
<dbReference type="EMBL" id="AGJK01000015">
    <property type="protein sequence ID" value="EHP94137.1"/>
    <property type="molecule type" value="Genomic_DNA"/>
</dbReference>
<comment type="caution">
    <text evidence="2">The sequence shown here is derived from an EMBL/GenBank/DDBJ whole genome shotgun (WGS) entry which is preliminary data.</text>
</comment>
<organism evidence="2 3">
    <name type="scientific">Methylorubrum extorquens DSM 13060</name>
    <dbReference type="NCBI Taxonomy" id="882800"/>
    <lineage>
        <taxon>Bacteria</taxon>
        <taxon>Pseudomonadati</taxon>
        <taxon>Pseudomonadota</taxon>
        <taxon>Alphaproteobacteria</taxon>
        <taxon>Hyphomicrobiales</taxon>
        <taxon>Methylobacteriaceae</taxon>
        <taxon>Methylorubrum</taxon>
    </lineage>
</organism>